<gene>
    <name evidence="1" type="ORF">GCM10017557_16910</name>
</gene>
<evidence type="ECO:0000313" key="2">
    <source>
        <dbReference type="Proteomes" id="UP000516444"/>
    </source>
</evidence>
<dbReference type="KEGG" id="sgm:GCM10017557_16910"/>
<reference evidence="1 2" key="1">
    <citation type="journal article" date="2014" name="Int. J. Syst. Evol. Microbiol.">
        <title>Complete genome sequence of Corynebacterium casei LMG S-19264T (=DSM 44701T), isolated from a smear-ripened cheese.</title>
        <authorList>
            <consortium name="US DOE Joint Genome Institute (JGI-PGF)"/>
            <person name="Walter F."/>
            <person name="Albersmeier A."/>
            <person name="Kalinowski J."/>
            <person name="Ruckert C."/>
        </authorList>
    </citation>
    <scope>NUCLEOTIDE SEQUENCE [LARGE SCALE GENOMIC DNA]</scope>
    <source>
        <strain evidence="1 2">JCM 4677</strain>
    </source>
</reference>
<name>A0A7G1NW23_9ACTN</name>
<proteinExistence type="predicted"/>
<sequence>MGAAKGSGEVASSAVMDSYNGFREALRRRLAGRRPAQAAVEEYTEDPDNWRPALETYLQQADVQKDDALLASASAVLSAADPDGASRGKYAVQIYGAQGVQVGDRNTQTNNYRSGP</sequence>
<keyword evidence="2" id="KW-1185">Reference proteome</keyword>
<organism evidence="1 2">
    <name type="scientific">Streptomyces aurantiacus</name>
    <dbReference type="NCBI Taxonomy" id="47760"/>
    <lineage>
        <taxon>Bacteria</taxon>
        <taxon>Bacillati</taxon>
        <taxon>Actinomycetota</taxon>
        <taxon>Actinomycetes</taxon>
        <taxon>Kitasatosporales</taxon>
        <taxon>Streptomycetaceae</taxon>
        <taxon>Streptomyces</taxon>
        <taxon>Streptomyces aurantiacus group</taxon>
    </lineage>
</organism>
<dbReference type="Proteomes" id="UP000516444">
    <property type="component" value="Chromosome"/>
</dbReference>
<protein>
    <submittedName>
        <fullName evidence="1">Uncharacterized protein</fullName>
    </submittedName>
</protein>
<dbReference type="EMBL" id="AP023440">
    <property type="protein sequence ID" value="BCL26832.1"/>
    <property type="molecule type" value="Genomic_DNA"/>
</dbReference>
<evidence type="ECO:0000313" key="1">
    <source>
        <dbReference type="EMBL" id="BCL26832.1"/>
    </source>
</evidence>
<accession>A0A7G1NW23</accession>
<dbReference type="AlphaFoldDB" id="A0A7G1NW23"/>